<dbReference type="InterPro" id="IPR015422">
    <property type="entry name" value="PyrdxlP-dep_Trfase_small"/>
</dbReference>
<evidence type="ECO:0000256" key="9">
    <source>
        <dbReference type="ARBA" id="ARBA00023299"/>
    </source>
</evidence>
<accession>A0A0S2KFT0</accession>
<keyword evidence="12" id="KW-0963">Cytoplasm</keyword>
<keyword evidence="4 12" id="KW-0032">Aminotransferase</keyword>
<dbReference type="RefSeq" id="WP_058022278.1">
    <property type="nucleotide sequence ID" value="NZ_CP013189.1"/>
</dbReference>
<feature type="binding site" evidence="12">
    <location>
        <position position="154"/>
    </location>
    <ligand>
        <name>pyridoxal 5'-phosphate</name>
        <dbReference type="ChEBI" id="CHEBI:597326"/>
    </ligand>
</feature>
<feature type="binding site" evidence="12">
    <location>
        <position position="197"/>
    </location>
    <ligand>
        <name>pyridoxal 5'-phosphate</name>
        <dbReference type="ChEBI" id="CHEBI:597326"/>
    </ligand>
</feature>
<keyword evidence="8 12" id="KW-0664">Pyridoxine biosynthesis</keyword>
<feature type="binding site" evidence="12">
    <location>
        <position position="174"/>
    </location>
    <ligand>
        <name>pyridoxal 5'-phosphate</name>
        <dbReference type="ChEBI" id="CHEBI:597326"/>
    </ligand>
</feature>
<keyword evidence="15" id="KW-1185">Reference proteome</keyword>
<dbReference type="InterPro" id="IPR015424">
    <property type="entry name" value="PyrdxlP-dep_Trfase"/>
</dbReference>
<dbReference type="EMBL" id="CP013189">
    <property type="protein sequence ID" value="ALO46818.1"/>
    <property type="molecule type" value="Genomic_DNA"/>
</dbReference>
<dbReference type="Gene3D" id="3.40.640.10">
    <property type="entry name" value="Type I PLP-dependent aspartate aminotransferase-like (Major domain)"/>
    <property type="match status" value="1"/>
</dbReference>
<dbReference type="GO" id="GO:0008615">
    <property type="term" value="P:pyridoxine biosynthetic process"/>
    <property type="evidence" value="ECO:0007669"/>
    <property type="project" value="UniProtKB-UniRule"/>
</dbReference>
<keyword evidence="6 12" id="KW-0808">Transferase</keyword>
<dbReference type="PANTHER" id="PTHR43247:SF1">
    <property type="entry name" value="PHOSPHOSERINE AMINOTRANSFERASE"/>
    <property type="match status" value="1"/>
</dbReference>
<evidence type="ECO:0000256" key="11">
    <source>
        <dbReference type="ARBA" id="ARBA00049007"/>
    </source>
</evidence>
<evidence type="ECO:0000313" key="15">
    <source>
        <dbReference type="Proteomes" id="UP000065641"/>
    </source>
</evidence>
<protein>
    <recommendedName>
        <fullName evidence="12">Phosphoserine aminotransferase</fullName>
        <ecNumber evidence="12">2.6.1.52</ecNumber>
    </recommendedName>
    <alternativeName>
        <fullName evidence="12">Phosphohydroxythreonine aminotransferase</fullName>
        <shortName evidence="12">PSAT</shortName>
    </alternativeName>
</protein>
<comment type="pathway">
    <text evidence="1 12">Cofactor biosynthesis; pyridoxine 5'-phosphate biosynthesis; pyridoxine 5'-phosphate from D-erythrose 4-phosphate: step 3/5.</text>
</comment>
<feature type="binding site" evidence="12">
    <location>
        <begin position="239"/>
        <end position="240"/>
    </location>
    <ligand>
        <name>pyridoxal 5'-phosphate</name>
        <dbReference type="ChEBI" id="CHEBI:597326"/>
    </ligand>
</feature>
<dbReference type="GO" id="GO:0030170">
    <property type="term" value="F:pyridoxal phosphate binding"/>
    <property type="evidence" value="ECO:0007669"/>
    <property type="project" value="UniProtKB-UniRule"/>
</dbReference>
<dbReference type="GO" id="GO:0005737">
    <property type="term" value="C:cytoplasm"/>
    <property type="evidence" value="ECO:0007669"/>
    <property type="project" value="UniProtKB-SubCell"/>
</dbReference>
<proteinExistence type="inferred from homology"/>
<evidence type="ECO:0000313" key="14">
    <source>
        <dbReference type="EMBL" id="ALO46818.1"/>
    </source>
</evidence>
<dbReference type="EC" id="2.6.1.52" evidence="12"/>
<keyword evidence="9 12" id="KW-0718">Serine biosynthesis</keyword>
<feature type="domain" description="Aminotransferase class V" evidence="13">
    <location>
        <begin position="4"/>
        <end position="349"/>
    </location>
</feature>
<evidence type="ECO:0000256" key="6">
    <source>
        <dbReference type="ARBA" id="ARBA00022679"/>
    </source>
</evidence>
<comment type="catalytic activity">
    <reaction evidence="10 12">
        <text>4-(phosphooxy)-L-threonine + 2-oxoglutarate = (R)-3-hydroxy-2-oxo-4-phosphooxybutanoate + L-glutamate</text>
        <dbReference type="Rhea" id="RHEA:16573"/>
        <dbReference type="ChEBI" id="CHEBI:16810"/>
        <dbReference type="ChEBI" id="CHEBI:29985"/>
        <dbReference type="ChEBI" id="CHEBI:58452"/>
        <dbReference type="ChEBI" id="CHEBI:58538"/>
        <dbReference type="EC" id="2.6.1.52"/>
    </reaction>
</comment>
<evidence type="ECO:0000259" key="13">
    <source>
        <dbReference type="Pfam" id="PF00266"/>
    </source>
</evidence>
<dbReference type="SUPFAM" id="SSF53383">
    <property type="entry name" value="PLP-dependent transferases"/>
    <property type="match status" value="1"/>
</dbReference>
<dbReference type="NCBIfam" id="TIGR01364">
    <property type="entry name" value="serC_1"/>
    <property type="match status" value="1"/>
</dbReference>
<evidence type="ECO:0000256" key="12">
    <source>
        <dbReference type="HAMAP-Rule" id="MF_00160"/>
    </source>
</evidence>
<comment type="function">
    <text evidence="12">Catalyzes the reversible conversion of 3-phosphohydroxypyruvate to phosphoserine and of 3-hydroxy-2-oxo-4-phosphonooxybutanoate to phosphohydroxythreonine.</text>
</comment>
<dbReference type="PIRSF" id="PIRSF000525">
    <property type="entry name" value="SerC"/>
    <property type="match status" value="1"/>
</dbReference>
<dbReference type="AlphaFoldDB" id="A0A0S2KFT0"/>
<name>A0A0S2KFT0_9GAMM</name>
<feature type="binding site" evidence="12">
    <location>
        <position position="104"/>
    </location>
    <ligand>
        <name>pyridoxal 5'-phosphate</name>
        <dbReference type="ChEBI" id="CHEBI:597326"/>
    </ligand>
</feature>
<keyword evidence="7 12" id="KW-0663">Pyridoxal phosphate</keyword>
<dbReference type="UniPathway" id="UPA00244">
    <property type="reaction ID" value="UER00311"/>
</dbReference>
<comment type="subunit">
    <text evidence="12">Homodimer.</text>
</comment>
<dbReference type="InterPro" id="IPR022278">
    <property type="entry name" value="Pser_aminoTfrase"/>
</dbReference>
<dbReference type="FunFam" id="3.90.1150.10:FF:000006">
    <property type="entry name" value="Phosphoserine aminotransferase"/>
    <property type="match status" value="1"/>
</dbReference>
<dbReference type="PANTHER" id="PTHR43247">
    <property type="entry name" value="PHOSPHOSERINE AMINOTRANSFERASE"/>
    <property type="match status" value="1"/>
</dbReference>
<dbReference type="STRING" id="1249552.PS2015_2183"/>
<comment type="catalytic activity">
    <reaction evidence="11 12">
        <text>O-phospho-L-serine + 2-oxoglutarate = 3-phosphooxypyruvate + L-glutamate</text>
        <dbReference type="Rhea" id="RHEA:14329"/>
        <dbReference type="ChEBI" id="CHEBI:16810"/>
        <dbReference type="ChEBI" id="CHEBI:18110"/>
        <dbReference type="ChEBI" id="CHEBI:29985"/>
        <dbReference type="ChEBI" id="CHEBI:57524"/>
        <dbReference type="EC" id="2.6.1.52"/>
    </reaction>
</comment>
<dbReference type="Gene3D" id="3.90.1150.10">
    <property type="entry name" value="Aspartate Aminotransferase, domain 1"/>
    <property type="match status" value="1"/>
</dbReference>
<dbReference type="GO" id="GO:0006564">
    <property type="term" value="P:L-serine biosynthetic process"/>
    <property type="evidence" value="ECO:0007669"/>
    <property type="project" value="UniProtKB-UniRule"/>
</dbReference>
<evidence type="ECO:0000256" key="2">
    <source>
        <dbReference type="ARBA" id="ARBA00005099"/>
    </source>
</evidence>
<comment type="similarity">
    <text evidence="3 12">Belongs to the class-V pyridoxal-phosphate-dependent aminotransferase family. SerC subfamily.</text>
</comment>
<comment type="cofactor">
    <cofactor evidence="12">
        <name>pyridoxal 5'-phosphate</name>
        <dbReference type="ChEBI" id="CHEBI:597326"/>
    </cofactor>
    <text evidence="12">Binds 1 pyridoxal phosphate per subunit.</text>
</comment>
<dbReference type="InterPro" id="IPR015421">
    <property type="entry name" value="PyrdxlP-dep_Trfase_major"/>
</dbReference>
<comment type="pathway">
    <text evidence="2 12">Amino-acid biosynthesis; L-serine biosynthesis; L-serine from 3-phospho-D-glycerate: step 2/3.</text>
</comment>
<organism evidence="14 15">
    <name type="scientific">Pseudohongiella spirulinae</name>
    <dbReference type="NCBI Taxonomy" id="1249552"/>
    <lineage>
        <taxon>Bacteria</taxon>
        <taxon>Pseudomonadati</taxon>
        <taxon>Pseudomonadota</taxon>
        <taxon>Gammaproteobacteria</taxon>
        <taxon>Pseudomonadales</taxon>
        <taxon>Pseudohongiellaceae</taxon>
        <taxon>Pseudohongiella</taxon>
    </lineage>
</organism>
<evidence type="ECO:0000256" key="5">
    <source>
        <dbReference type="ARBA" id="ARBA00022605"/>
    </source>
</evidence>
<comment type="caution">
    <text evidence="12">Lacks conserved residue(s) required for the propagation of feature annotation.</text>
</comment>
<dbReference type="Pfam" id="PF00266">
    <property type="entry name" value="Aminotran_5"/>
    <property type="match status" value="1"/>
</dbReference>
<evidence type="ECO:0000256" key="1">
    <source>
        <dbReference type="ARBA" id="ARBA00004915"/>
    </source>
</evidence>
<reference evidence="14 15" key="1">
    <citation type="submission" date="2015-11" db="EMBL/GenBank/DDBJ databases">
        <authorList>
            <person name="Zhang Y."/>
            <person name="Guo Z."/>
        </authorList>
    </citation>
    <scope>NUCLEOTIDE SEQUENCE [LARGE SCALE GENOMIC DNA]</scope>
    <source>
        <strain evidence="14 15">KCTC 32221</strain>
    </source>
</reference>
<dbReference type="KEGG" id="pspi:PS2015_2183"/>
<keyword evidence="5 12" id="KW-0028">Amino-acid biosynthesis</keyword>
<dbReference type="NCBIfam" id="NF003764">
    <property type="entry name" value="PRK05355.1"/>
    <property type="match status" value="1"/>
</dbReference>
<feature type="binding site" evidence="12">
    <location>
        <position position="42"/>
    </location>
    <ligand>
        <name>L-glutamate</name>
        <dbReference type="ChEBI" id="CHEBI:29985"/>
    </ligand>
</feature>
<evidence type="ECO:0000256" key="10">
    <source>
        <dbReference type="ARBA" id="ARBA00047630"/>
    </source>
</evidence>
<gene>
    <name evidence="12" type="primary">serC</name>
    <name evidence="14" type="ORF">PS2015_2183</name>
</gene>
<dbReference type="HAMAP" id="MF_00160">
    <property type="entry name" value="SerC_aminotrans_5"/>
    <property type="match status" value="1"/>
</dbReference>
<dbReference type="FunFam" id="3.40.640.10:FF:000010">
    <property type="entry name" value="Phosphoserine aminotransferase"/>
    <property type="match status" value="1"/>
</dbReference>
<dbReference type="UniPathway" id="UPA00135">
    <property type="reaction ID" value="UER00197"/>
</dbReference>
<dbReference type="InterPro" id="IPR000192">
    <property type="entry name" value="Aminotrans_V_dom"/>
</dbReference>
<dbReference type="PATRIC" id="fig|1249552.3.peg.2196"/>
<evidence type="ECO:0000256" key="4">
    <source>
        <dbReference type="ARBA" id="ARBA00022576"/>
    </source>
</evidence>
<evidence type="ECO:0000256" key="3">
    <source>
        <dbReference type="ARBA" id="ARBA00006904"/>
    </source>
</evidence>
<sequence length="362" mass="40336">MNRVYNFGAGPAMLPTSVMEQARDEMLNWQGIGVSVVEISHRSKEFEVLLTETDELMRELAGLPEDFEILYMHGSAQMQFAAVPLNLLDLNPAHKAAYLETGNFAQLARKEASRFGNISIAASSEETGFDRIPAFDPASLDPDTSYVHLTSNNTIFGTRWHQFPDTGKIPLVADMTSELMSRKLNFEQFGLIFAGLQKNLGPSGMATVLVRKELLGHAMSQTPALLNYVTYQKNHSMPNTINTFAIYIMNLMLKWLRDQGGVAAIEQLNAKKAGLLYDIIDNNDFYIGSAHKDHRSHMNVTFNLADSTLDKKFLDEALVRGLYALKGHRLVGGIRASIYNAMPMEGCQELADFMKDFAKQNG</sequence>
<dbReference type="Proteomes" id="UP000065641">
    <property type="component" value="Chromosome"/>
</dbReference>
<dbReference type="OrthoDB" id="9809412at2"/>
<dbReference type="GO" id="GO:0004648">
    <property type="term" value="F:O-phospho-L-serine:2-oxoglutarate aminotransferase activity"/>
    <property type="evidence" value="ECO:0007669"/>
    <property type="project" value="UniProtKB-UniRule"/>
</dbReference>
<feature type="modified residue" description="N6-(pyridoxal phosphate)lysine" evidence="12">
    <location>
        <position position="198"/>
    </location>
</feature>
<evidence type="ECO:0000256" key="7">
    <source>
        <dbReference type="ARBA" id="ARBA00022898"/>
    </source>
</evidence>
<comment type="subcellular location">
    <subcellularLocation>
        <location evidence="12">Cytoplasm</location>
    </subcellularLocation>
</comment>
<evidence type="ECO:0000256" key="8">
    <source>
        <dbReference type="ARBA" id="ARBA00023096"/>
    </source>
</evidence>